<dbReference type="Proteomes" id="UP000199406">
    <property type="component" value="Unassembled WGS sequence"/>
</dbReference>
<sequence length="103" mass="11049">MTEGRPPLYVRRPFVAGLVRQLPLLAVLAVVAVGLTLVAVEHWRRGLTVMGLALVGAALLRLFLPERRVGFLAVRSRPVDVVLLAAAGLALTTISLAIPSLEY</sequence>
<evidence type="ECO:0000313" key="2">
    <source>
        <dbReference type="EMBL" id="SDF87787.1"/>
    </source>
</evidence>
<organism evidence="2 3">
    <name type="scientific">Blastococcus aurantiacus</name>
    <dbReference type="NCBI Taxonomy" id="1550231"/>
    <lineage>
        <taxon>Bacteria</taxon>
        <taxon>Bacillati</taxon>
        <taxon>Actinomycetota</taxon>
        <taxon>Actinomycetes</taxon>
        <taxon>Geodermatophilales</taxon>
        <taxon>Geodermatophilaceae</taxon>
        <taxon>Blastococcus</taxon>
    </lineage>
</organism>
<name>A0A1G7PNH4_9ACTN</name>
<keyword evidence="1" id="KW-0812">Transmembrane</keyword>
<keyword evidence="1" id="KW-1133">Transmembrane helix</keyword>
<dbReference type="AlphaFoldDB" id="A0A1G7PNH4"/>
<evidence type="ECO:0008006" key="4">
    <source>
        <dbReference type="Google" id="ProtNLM"/>
    </source>
</evidence>
<reference evidence="3" key="1">
    <citation type="submission" date="2016-10" db="EMBL/GenBank/DDBJ databases">
        <authorList>
            <person name="Varghese N."/>
            <person name="Submissions S."/>
        </authorList>
    </citation>
    <scope>NUCLEOTIDE SEQUENCE [LARGE SCALE GENOMIC DNA]</scope>
    <source>
        <strain evidence="3">DSM 44268</strain>
    </source>
</reference>
<keyword evidence="3" id="KW-1185">Reference proteome</keyword>
<proteinExistence type="predicted"/>
<accession>A0A1G7PNH4</accession>
<dbReference type="RefSeq" id="WP_091769974.1">
    <property type="nucleotide sequence ID" value="NZ_FNBT01000008.1"/>
</dbReference>
<dbReference type="InterPro" id="IPR021385">
    <property type="entry name" value="DUF3017"/>
</dbReference>
<feature type="transmembrane region" description="Helical" evidence="1">
    <location>
        <begin position="46"/>
        <end position="64"/>
    </location>
</feature>
<keyword evidence="1" id="KW-0472">Membrane</keyword>
<protein>
    <recommendedName>
        <fullName evidence="4">DUF3017 domain-containing protein</fullName>
    </recommendedName>
</protein>
<evidence type="ECO:0000256" key="1">
    <source>
        <dbReference type="SAM" id="Phobius"/>
    </source>
</evidence>
<dbReference type="EMBL" id="FNBT01000008">
    <property type="protein sequence ID" value="SDF87787.1"/>
    <property type="molecule type" value="Genomic_DNA"/>
</dbReference>
<feature type="transmembrane region" description="Helical" evidence="1">
    <location>
        <begin position="21"/>
        <end position="40"/>
    </location>
</feature>
<dbReference type="STRING" id="1550231.SAMN05660662_3652"/>
<evidence type="ECO:0000313" key="3">
    <source>
        <dbReference type="Proteomes" id="UP000199406"/>
    </source>
</evidence>
<feature type="transmembrane region" description="Helical" evidence="1">
    <location>
        <begin position="76"/>
        <end position="98"/>
    </location>
</feature>
<dbReference type="Pfam" id="PF11222">
    <property type="entry name" value="DUF3017"/>
    <property type="match status" value="1"/>
</dbReference>
<gene>
    <name evidence="2" type="ORF">SAMN05660662_3652</name>
</gene>